<organism evidence="1 2">
    <name type="scientific">Luteipulveratus halotolerans</name>
    <dbReference type="NCBI Taxonomy" id="1631356"/>
    <lineage>
        <taxon>Bacteria</taxon>
        <taxon>Bacillati</taxon>
        <taxon>Actinomycetota</taxon>
        <taxon>Actinomycetes</taxon>
        <taxon>Micrococcales</taxon>
        <taxon>Dermacoccaceae</taxon>
        <taxon>Luteipulveratus</taxon>
    </lineage>
</organism>
<keyword evidence="2" id="KW-1185">Reference proteome</keyword>
<accession>A0A0L6CDZ0</accession>
<name>A0A0L6CDZ0_9MICO</name>
<evidence type="ECO:0000313" key="2">
    <source>
        <dbReference type="Proteomes" id="UP000037397"/>
    </source>
</evidence>
<evidence type="ECO:0000313" key="1">
    <source>
        <dbReference type="EMBL" id="KNX36086.1"/>
    </source>
</evidence>
<proteinExistence type="predicted"/>
<dbReference type="Proteomes" id="UP000037397">
    <property type="component" value="Unassembled WGS sequence"/>
</dbReference>
<dbReference type="AlphaFoldDB" id="A0A0L6CDZ0"/>
<protein>
    <submittedName>
        <fullName evidence="1">Uncharacterized protein</fullName>
    </submittedName>
</protein>
<dbReference type="EMBL" id="LAIR01000002">
    <property type="protein sequence ID" value="KNX36086.1"/>
    <property type="molecule type" value="Genomic_DNA"/>
</dbReference>
<gene>
    <name evidence="1" type="ORF">VV01_01250</name>
</gene>
<sequence length="85" mass="9508">MLGDARYHAVTSRRRSLDQLTSVEQAHWRWGVLAEKAALATTLATRINRLATDSEDIKRVDPVPLDAITVVSEQLRKPTSRPQTA</sequence>
<reference evidence="2" key="1">
    <citation type="submission" date="2015-03" db="EMBL/GenBank/DDBJ databases">
        <title>Luteipulveratus halotolerans sp. nov., a novel actinobacterium (Dermacoccaceae) from Sarawak, Malaysia.</title>
        <authorList>
            <person name="Juboi H."/>
            <person name="Basik A."/>
            <person name="Shamsul S.S."/>
            <person name="Arnold P."/>
            <person name="Schmitt E.K."/>
            <person name="Sanglier J.-J."/>
            <person name="Yeo T."/>
        </authorList>
    </citation>
    <scope>NUCLEOTIDE SEQUENCE [LARGE SCALE GENOMIC DNA]</scope>
    <source>
        <strain evidence="2">C296001</strain>
    </source>
</reference>
<comment type="caution">
    <text evidence="1">The sequence shown here is derived from an EMBL/GenBank/DDBJ whole genome shotgun (WGS) entry which is preliminary data.</text>
</comment>